<evidence type="ECO:0000256" key="2">
    <source>
        <dbReference type="ARBA" id="ARBA00008220"/>
    </source>
</evidence>
<dbReference type="STRING" id="871741.SAMN05192570_2515"/>
<dbReference type="Pfam" id="PF13520">
    <property type="entry name" value="AA_permease_2"/>
    <property type="match status" value="1"/>
</dbReference>
<feature type="transmembrane region" description="Helical" evidence="9">
    <location>
        <begin position="281"/>
        <end position="307"/>
    </location>
</feature>
<dbReference type="PANTHER" id="PTHR42770">
    <property type="entry name" value="AMINO ACID TRANSPORTER-RELATED"/>
    <property type="match status" value="1"/>
</dbReference>
<dbReference type="InterPro" id="IPR050367">
    <property type="entry name" value="APC_superfamily"/>
</dbReference>
<feature type="transmembrane region" description="Helical" evidence="9">
    <location>
        <begin position="337"/>
        <end position="355"/>
    </location>
</feature>
<dbReference type="InterPro" id="IPR002293">
    <property type="entry name" value="AA/rel_permease1"/>
</dbReference>
<dbReference type="Gene3D" id="1.20.1740.10">
    <property type="entry name" value="Amino acid/polyamine transporter I"/>
    <property type="match status" value="1"/>
</dbReference>
<proteinExistence type="inferred from homology"/>
<feature type="transmembrane region" description="Helical" evidence="9">
    <location>
        <begin position="134"/>
        <end position="153"/>
    </location>
</feature>
<evidence type="ECO:0000256" key="7">
    <source>
        <dbReference type="ARBA" id="ARBA00023136"/>
    </source>
</evidence>
<evidence type="ECO:0000313" key="11">
    <source>
        <dbReference type="Proteomes" id="UP000198788"/>
    </source>
</evidence>
<dbReference type="GO" id="GO:0005886">
    <property type="term" value="C:plasma membrane"/>
    <property type="evidence" value="ECO:0007669"/>
    <property type="project" value="UniProtKB-SubCell"/>
</dbReference>
<keyword evidence="5 9" id="KW-0812">Transmembrane</keyword>
<evidence type="ECO:0000313" key="10">
    <source>
        <dbReference type="EMBL" id="SFS77348.1"/>
    </source>
</evidence>
<comment type="function">
    <text evidence="8">Major component of the acid-resistance (AR) system allowing enteric pathogens to survive the acidic environment in the stomach. Exchanges extracellular arginine for its intracellular decarboxylation product agmatine (Agm) thereby expelling intracellular protons. Probably undergoes several conformational states in order to translocate the substrate across the membrane; keeps the substrate accessible to only 1 side of the membrane at a time by opening and closing 3 membrane-internal gates.</text>
</comment>
<feature type="transmembrane region" description="Helical" evidence="9">
    <location>
        <begin position="54"/>
        <end position="74"/>
    </location>
</feature>
<feature type="transmembrane region" description="Helical" evidence="9">
    <location>
        <begin position="95"/>
        <end position="122"/>
    </location>
</feature>
<dbReference type="PANTHER" id="PTHR42770:SF18">
    <property type="entry name" value="ARGININE_AGMATINE ANTIPORTER"/>
    <property type="match status" value="1"/>
</dbReference>
<comment type="similarity">
    <text evidence="2">Belongs to the amino acid-polyamine-organocation (APC) superfamily. Basic amino acid/polyamine antiporter (APA) (TC 2.A.3.2) family.</text>
</comment>
<dbReference type="RefSeq" id="WP_092311217.1">
    <property type="nucleotide sequence ID" value="NZ_FOZV01000005.1"/>
</dbReference>
<evidence type="ECO:0000256" key="9">
    <source>
        <dbReference type="SAM" id="Phobius"/>
    </source>
</evidence>
<comment type="subcellular location">
    <subcellularLocation>
        <location evidence="1">Cell membrane</location>
        <topology evidence="1">Multi-pass membrane protein</topology>
    </subcellularLocation>
</comment>
<evidence type="ECO:0000256" key="1">
    <source>
        <dbReference type="ARBA" id="ARBA00004651"/>
    </source>
</evidence>
<dbReference type="Proteomes" id="UP000198788">
    <property type="component" value="Unassembled WGS sequence"/>
</dbReference>
<dbReference type="AlphaFoldDB" id="A0A1I6SKQ5"/>
<name>A0A1I6SKQ5_9CAUL</name>
<keyword evidence="7 9" id="KW-0472">Membrane</keyword>
<reference evidence="11" key="1">
    <citation type="submission" date="2016-10" db="EMBL/GenBank/DDBJ databases">
        <authorList>
            <person name="Varghese N."/>
            <person name="Submissions S."/>
        </authorList>
    </citation>
    <scope>NUCLEOTIDE SEQUENCE [LARGE SCALE GENOMIC DNA]</scope>
    <source>
        <strain evidence="11">CGMCC 1.10683</strain>
    </source>
</reference>
<evidence type="ECO:0000256" key="6">
    <source>
        <dbReference type="ARBA" id="ARBA00022989"/>
    </source>
</evidence>
<accession>A0A1I6SKQ5</accession>
<dbReference type="OrthoDB" id="3185104at2"/>
<dbReference type="EMBL" id="FOZV01000005">
    <property type="protein sequence ID" value="SFS77348.1"/>
    <property type="molecule type" value="Genomic_DNA"/>
</dbReference>
<feature type="transmembrane region" description="Helical" evidence="9">
    <location>
        <begin position="204"/>
        <end position="224"/>
    </location>
</feature>
<evidence type="ECO:0000256" key="4">
    <source>
        <dbReference type="ARBA" id="ARBA00022475"/>
    </source>
</evidence>
<feature type="transmembrane region" description="Helical" evidence="9">
    <location>
        <begin position="21"/>
        <end position="42"/>
    </location>
</feature>
<sequence length="445" mass="45061">MSDVARPVPLPEEPLADRHKLGWGLAALVVAGNMIGSGLYLLPVSLAPTGASSLIGWLVAAAGAATLALVFGALGRLQPDADGLAGFAERGLGRFAGFNVSLAFWAACLVGNVAVAVAATGYLGFFWPVLRDPVAATFCNLAIIWTATIAYIFGTRTASWLAAAALVIGLVPIAIAVVAGARAFDPDLFAASWSPSGAPLFETVPASLAIIFWAYLGVESAAALSRRVRNPGRDVGRASVAGVGLATVVYVAATVSVFGVIPLAEIEASSSPYADLAQRVFGGSIAGLVAVCAIVKTIGTVGGWVMMGGETARAAARHGYLPAGFGAGDRTPVANPLLGAAIMSVVTVLSGQPTLGGQFGLLVGVTSVLTLVVYAMCSVSLFRLAKRPRTRVTAGAGLVFAAAAIAFAAPGYVLPSAGFFTLMVVAWLAVVRRSARPVDPGPGDA</sequence>
<gene>
    <name evidence="10" type="ORF">SAMN05192570_2515</name>
</gene>
<feature type="transmembrane region" description="Helical" evidence="9">
    <location>
        <begin position="160"/>
        <end position="184"/>
    </location>
</feature>
<evidence type="ECO:0000256" key="5">
    <source>
        <dbReference type="ARBA" id="ARBA00022692"/>
    </source>
</evidence>
<protein>
    <recommendedName>
        <fullName evidence="3">Arginine/agmatine antiporter</fullName>
    </recommendedName>
</protein>
<organism evidence="10 11">
    <name type="scientific">Brevundimonas viscosa</name>
    <dbReference type="NCBI Taxonomy" id="871741"/>
    <lineage>
        <taxon>Bacteria</taxon>
        <taxon>Pseudomonadati</taxon>
        <taxon>Pseudomonadota</taxon>
        <taxon>Alphaproteobacteria</taxon>
        <taxon>Caulobacterales</taxon>
        <taxon>Caulobacteraceae</taxon>
        <taxon>Brevundimonas</taxon>
    </lineage>
</organism>
<keyword evidence="11" id="KW-1185">Reference proteome</keyword>
<dbReference type="PIRSF" id="PIRSF006060">
    <property type="entry name" value="AA_transporter"/>
    <property type="match status" value="1"/>
</dbReference>
<dbReference type="GO" id="GO:0022857">
    <property type="term" value="F:transmembrane transporter activity"/>
    <property type="evidence" value="ECO:0007669"/>
    <property type="project" value="InterPro"/>
</dbReference>
<keyword evidence="4" id="KW-1003">Cell membrane</keyword>
<evidence type="ECO:0000256" key="8">
    <source>
        <dbReference type="ARBA" id="ARBA00045636"/>
    </source>
</evidence>
<feature type="transmembrane region" description="Helical" evidence="9">
    <location>
        <begin position="236"/>
        <end position="261"/>
    </location>
</feature>
<keyword evidence="6 9" id="KW-1133">Transmembrane helix</keyword>
<feature type="transmembrane region" description="Helical" evidence="9">
    <location>
        <begin position="361"/>
        <end position="385"/>
    </location>
</feature>
<evidence type="ECO:0000256" key="3">
    <source>
        <dbReference type="ARBA" id="ARBA00021069"/>
    </source>
</evidence>
<feature type="transmembrane region" description="Helical" evidence="9">
    <location>
        <begin position="392"/>
        <end position="408"/>
    </location>
</feature>